<dbReference type="Pfam" id="PF10551">
    <property type="entry name" value="MULE"/>
    <property type="match status" value="1"/>
</dbReference>
<reference evidence="2" key="1">
    <citation type="journal article" date="2023" name="Plant J.">
        <title>Genome sequences and population genomics provide insights into the demographic history, inbreeding, and mutation load of two 'living fossil' tree species of Dipteronia.</title>
        <authorList>
            <person name="Feng Y."/>
            <person name="Comes H.P."/>
            <person name="Chen J."/>
            <person name="Zhu S."/>
            <person name="Lu R."/>
            <person name="Zhang X."/>
            <person name="Li P."/>
            <person name="Qiu J."/>
            <person name="Olsen K.M."/>
            <person name="Qiu Y."/>
        </authorList>
    </citation>
    <scope>NUCLEOTIDE SEQUENCE</scope>
    <source>
        <strain evidence="2">KIB01</strain>
    </source>
</reference>
<feature type="domain" description="MULE transposase" evidence="1">
    <location>
        <begin position="17"/>
        <end position="111"/>
    </location>
</feature>
<sequence length="460" mass="48519">MAIEASIEGFNFVIRPVICIDATHLKARTRSVLLVVVCKDENEMIYPLAFGFAKYECTESWTWFLKNLYKLIQYPNRVILVSDRHNGIFNAMEAIFPETVHLICAYHLAQNLKRFCKQMDDVISFYYRAMYAYCIKDFDRLMTELKETYRKVYDELQGVGIKKFSRSHSPRKRLRRVVANNNGSSCVMMYFWLRKILLGLGTCLLGLGDFFPDLGDFFSILMISDLKSLLATLKAIYCNATFCLFCALKRSVYGLLNHFDRAHSLMTSVGSNGGCLGGGGTCGSCLDGSRACGGCLGGSGGCDGGRGCIGDAGAYRVNLDGGRGCLGGDGGCDGSGEGCLRSSGGCDGSGELCHDGGGGGGCIGGDRGYLGGRGDCLGGGEGCDGGDEGCLESGRRCDGGGRLYDSGGGSYIGGDRGCLGGGRGCLGGGEGCGRGGGGVSVVWAALVVGVVPTGSTNISF</sequence>
<dbReference type="PANTHER" id="PTHR31973:SF195">
    <property type="entry name" value="MUDR FAMILY TRANSPOSASE"/>
    <property type="match status" value="1"/>
</dbReference>
<gene>
    <name evidence="2" type="ORF">Ddye_023947</name>
</gene>
<keyword evidence="3" id="KW-1185">Reference proteome</keyword>
<dbReference type="AlphaFoldDB" id="A0AAD9TUW0"/>
<accession>A0AAD9TUW0</accession>
<evidence type="ECO:0000259" key="1">
    <source>
        <dbReference type="Pfam" id="PF10551"/>
    </source>
</evidence>
<evidence type="ECO:0000313" key="2">
    <source>
        <dbReference type="EMBL" id="KAK2642184.1"/>
    </source>
</evidence>
<protein>
    <recommendedName>
        <fullName evidence="1">MULE transposase domain-containing protein</fullName>
    </recommendedName>
</protein>
<name>A0AAD9TUW0_9ROSI</name>
<evidence type="ECO:0000313" key="3">
    <source>
        <dbReference type="Proteomes" id="UP001280121"/>
    </source>
</evidence>
<comment type="caution">
    <text evidence="2">The sequence shown here is derived from an EMBL/GenBank/DDBJ whole genome shotgun (WGS) entry which is preliminary data.</text>
</comment>
<proteinExistence type="predicted"/>
<dbReference type="Proteomes" id="UP001280121">
    <property type="component" value="Unassembled WGS sequence"/>
</dbReference>
<dbReference type="PANTHER" id="PTHR31973">
    <property type="entry name" value="POLYPROTEIN, PUTATIVE-RELATED"/>
    <property type="match status" value="1"/>
</dbReference>
<organism evidence="2 3">
    <name type="scientific">Dipteronia dyeriana</name>
    <dbReference type="NCBI Taxonomy" id="168575"/>
    <lineage>
        <taxon>Eukaryota</taxon>
        <taxon>Viridiplantae</taxon>
        <taxon>Streptophyta</taxon>
        <taxon>Embryophyta</taxon>
        <taxon>Tracheophyta</taxon>
        <taxon>Spermatophyta</taxon>
        <taxon>Magnoliopsida</taxon>
        <taxon>eudicotyledons</taxon>
        <taxon>Gunneridae</taxon>
        <taxon>Pentapetalae</taxon>
        <taxon>rosids</taxon>
        <taxon>malvids</taxon>
        <taxon>Sapindales</taxon>
        <taxon>Sapindaceae</taxon>
        <taxon>Hippocastanoideae</taxon>
        <taxon>Acereae</taxon>
        <taxon>Dipteronia</taxon>
    </lineage>
</organism>
<dbReference type="InterPro" id="IPR018289">
    <property type="entry name" value="MULE_transposase_dom"/>
</dbReference>
<dbReference type="EMBL" id="JANJYI010000007">
    <property type="protein sequence ID" value="KAK2642184.1"/>
    <property type="molecule type" value="Genomic_DNA"/>
</dbReference>